<dbReference type="PANTHER" id="PTHR35399">
    <property type="entry name" value="SLR8030 PROTEIN"/>
    <property type="match status" value="1"/>
</dbReference>
<dbReference type="Pfam" id="PF05787">
    <property type="entry name" value="PhoX"/>
    <property type="match status" value="1"/>
</dbReference>
<keyword evidence="3" id="KW-1185">Reference proteome</keyword>
<dbReference type="RefSeq" id="WP_271186671.1">
    <property type="nucleotide sequence ID" value="NZ_BSFE01000004.1"/>
</dbReference>
<dbReference type="PANTHER" id="PTHR35399:SF4">
    <property type="entry name" value="MEMBRANE PROTEIN"/>
    <property type="match status" value="1"/>
</dbReference>
<accession>A0A9W6MNN9</accession>
<feature type="signal peptide" evidence="1">
    <location>
        <begin position="1"/>
        <end position="26"/>
    </location>
</feature>
<dbReference type="EMBL" id="BSFE01000004">
    <property type="protein sequence ID" value="GLK52303.1"/>
    <property type="molecule type" value="Genomic_DNA"/>
</dbReference>
<dbReference type="PROSITE" id="PS51257">
    <property type="entry name" value="PROKAR_LIPOPROTEIN"/>
    <property type="match status" value="1"/>
</dbReference>
<sequence length="471" mass="51137">MSLSRRNFLKSATATSVAFAGLPALAGCARADGITQPWLNQVEGYGALVADPAGLFDLPEGFTYEVISTVGDAMTDGLVAPGDFDGMACFTRADGKWVLVRNHELTPDEIEKSAFGPDAAGLELIDRDKVHDWTDDGAPHLGGTTHLVVDPETLEVTEQYMSLAGTINNCAGGPTPWGSWITCEETEWQVGGDARVDHGYCFEVPADATGLVTPVPITGMGRFRHEAIAVDPASGCVYQTEDRRGLALFYRYIPDVPGELARGGRLQALAVRGQPGLDTRNWTGNSLPVGDWLEVEWVDLADVENPDNDLAERGHADGAAMFTRGEGLWWGENECYFACTDGGPERIGQIFRYQPSPFEGTDRESEQPGRLQLFVQSDDARVMEKCDNVCVAPWGDLIVVEDGDEDQYIRGVTPEGRVYTIGRNADADALGEKSEICGPCFSPDGSTLFFNIQRNPGRTFAVRGPWSERSL</sequence>
<dbReference type="AlphaFoldDB" id="A0A9W6MNN9"/>
<proteinExistence type="predicted"/>
<reference evidence="2" key="2">
    <citation type="submission" date="2023-01" db="EMBL/GenBank/DDBJ databases">
        <authorList>
            <person name="Sun Q."/>
            <person name="Evtushenko L."/>
        </authorList>
    </citation>
    <scope>NUCLEOTIDE SEQUENCE</scope>
    <source>
        <strain evidence="2">VKM B-1513</strain>
    </source>
</reference>
<comment type="caution">
    <text evidence="2">The sequence shown here is derived from an EMBL/GenBank/DDBJ whole genome shotgun (WGS) entry which is preliminary data.</text>
</comment>
<dbReference type="InterPro" id="IPR008557">
    <property type="entry name" value="PhoX"/>
</dbReference>
<feature type="chain" id="PRO_5040974703" evidence="1">
    <location>
        <begin position="27"/>
        <end position="471"/>
    </location>
</feature>
<organism evidence="2 3">
    <name type="scientific">Maricaulis virginensis</name>
    <dbReference type="NCBI Taxonomy" id="144022"/>
    <lineage>
        <taxon>Bacteria</taxon>
        <taxon>Pseudomonadati</taxon>
        <taxon>Pseudomonadota</taxon>
        <taxon>Alphaproteobacteria</taxon>
        <taxon>Maricaulales</taxon>
        <taxon>Maricaulaceae</taxon>
        <taxon>Maricaulis</taxon>
    </lineage>
</organism>
<dbReference type="SUPFAM" id="SSF63829">
    <property type="entry name" value="Calcium-dependent phosphotriesterase"/>
    <property type="match status" value="1"/>
</dbReference>
<evidence type="ECO:0000313" key="2">
    <source>
        <dbReference type="EMBL" id="GLK52303.1"/>
    </source>
</evidence>
<evidence type="ECO:0000313" key="3">
    <source>
        <dbReference type="Proteomes" id="UP001143486"/>
    </source>
</evidence>
<protein>
    <submittedName>
        <fullName evidence="2">dTDP-glucose 4,6-dehydratase</fullName>
    </submittedName>
</protein>
<dbReference type="Proteomes" id="UP001143486">
    <property type="component" value="Unassembled WGS sequence"/>
</dbReference>
<dbReference type="InterPro" id="IPR006311">
    <property type="entry name" value="TAT_signal"/>
</dbReference>
<dbReference type="PROSITE" id="PS51318">
    <property type="entry name" value="TAT"/>
    <property type="match status" value="1"/>
</dbReference>
<reference evidence="2" key="1">
    <citation type="journal article" date="2014" name="Int. J. Syst. Evol. Microbiol.">
        <title>Complete genome sequence of Corynebacterium casei LMG S-19264T (=DSM 44701T), isolated from a smear-ripened cheese.</title>
        <authorList>
            <consortium name="US DOE Joint Genome Institute (JGI-PGF)"/>
            <person name="Walter F."/>
            <person name="Albersmeier A."/>
            <person name="Kalinowski J."/>
            <person name="Ruckert C."/>
        </authorList>
    </citation>
    <scope>NUCLEOTIDE SEQUENCE</scope>
    <source>
        <strain evidence="2">VKM B-1513</strain>
    </source>
</reference>
<name>A0A9W6MNN9_9PROT</name>
<evidence type="ECO:0000256" key="1">
    <source>
        <dbReference type="SAM" id="SignalP"/>
    </source>
</evidence>
<keyword evidence="1" id="KW-0732">Signal</keyword>
<gene>
    <name evidence="2" type="ORF">GCM10017621_18110</name>
</gene>